<dbReference type="Gene3D" id="3.30.1360.120">
    <property type="entry name" value="Probable tRNA modification gtpase trme, domain 1"/>
    <property type="match status" value="1"/>
</dbReference>
<dbReference type="InterPro" id="IPR006222">
    <property type="entry name" value="GCVT_N"/>
</dbReference>
<organism evidence="2 3">
    <name type="scientific">Streptomyces mobaraensis</name>
    <name type="common">Streptoverticillium mobaraense</name>
    <dbReference type="NCBI Taxonomy" id="35621"/>
    <lineage>
        <taxon>Bacteria</taxon>
        <taxon>Bacillati</taxon>
        <taxon>Actinomycetota</taxon>
        <taxon>Actinomycetes</taxon>
        <taxon>Kitasatosporales</taxon>
        <taxon>Streptomycetaceae</taxon>
        <taxon>Streptomyces</taxon>
    </lineage>
</organism>
<sequence>MTSATPATVAEQYAYLRTTVGVYTPGAALATLGGLERGEVLSRALARDSEYVEPDTARESLILDEDATVWDAVTHIELDDTSWLLAHSRDDLAGLLEKTVADAGVQDVEITGATDHVAIAFEGPKSWRIAADLLDFEISSLVLHGATTVTLPGDGGAEGVLARIGTTGEYGYLLIAPAGSGAAEWVAARAAELDGGPAGAEALLRARTEVRHPQIPAQSEGLTVREAGLEWLVSWGREDEFRGGEALAAAEEAGRGLITVLAEAGQAPAAGSTVEAGDRAIGTVHLVAPLAGTDQEIALALLDKPFDVPGLELTGRTADGTAVTLRTAASPVVIPQSWNERLGA</sequence>
<dbReference type="PANTHER" id="PTHR43757:SF2">
    <property type="entry name" value="AMINOMETHYLTRANSFERASE, MITOCHONDRIAL"/>
    <property type="match status" value="1"/>
</dbReference>
<keyword evidence="2" id="KW-0808">Transferase</keyword>
<protein>
    <submittedName>
        <fullName evidence="2">Aminomethyl transferase family protein</fullName>
    </submittedName>
</protein>
<reference evidence="2 3" key="1">
    <citation type="journal article" date="2019" name="Microb. Cell Fact.">
        <title>Exploring novel herbicidin analogues by transcriptional regulator overexpression and MS/MS molecular networking.</title>
        <authorList>
            <person name="Shi Y."/>
            <person name="Gu R."/>
            <person name="Li Y."/>
            <person name="Wang X."/>
            <person name="Ren W."/>
            <person name="Li X."/>
            <person name="Wang L."/>
            <person name="Xie Y."/>
            <person name="Hong B."/>
        </authorList>
    </citation>
    <scope>NUCLEOTIDE SEQUENCE [LARGE SCALE GENOMIC DNA]</scope>
    <source>
        <strain evidence="2 3">US-43</strain>
    </source>
</reference>
<dbReference type="EMBL" id="VOKX01000032">
    <property type="protein sequence ID" value="KAB7843738.1"/>
    <property type="molecule type" value="Genomic_DNA"/>
</dbReference>
<evidence type="ECO:0000259" key="1">
    <source>
        <dbReference type="Pfam" id="PF01571"/>
    </source>
</evidence>
<dbReference type="Proteomes" id="UP000327000">
    <property type="component" value="Unassembled WGS sequence"/>
</dbReference>
<dbReference type="GO" id="GO:0016740">
    <property type="term" value="F:transferase activity"/>
    <property type="evidence" value="ECO:0007669"/>
    <property type="project" value="UniProtKB-KW"/>
</dbReference>
<dbReference type="Pfam" id="PF01571">
    <property type="entry name" value="GCV_T"/>
    <property type="match status" value="1"/>
</dbReference>
<dbReference type="InterPro" id="IPR028896">
    <property type="entry name" value="GcvT/YgfZ/DmdA"/>
</dbReference>
<accession>A0A5N5W6Y5</accession>
<dbReference type="PANTHER" id="PTHR43757">
    <property type="entry name" value="AMINOMETHYLTRANSFERASE"/>
    <property type="match status" value="1"/>
</dbReference>
<gene>
    <name evidence="2" type="ORF">FRZ00_17460</name>
</gene>
<dbReference type="InterPro" id="IPR027266">
    <property type="entry name" value="TrmE/GcvT-like"/>
</dbReference>
<dbReference type="SUPFAM" id="SSF103025">
    <property type="entry name" value="Folate-binding domain"/>
    <property type="match status" value="1"/>
</dbReference>
<name>A0A5N5W6Y5_STRMB</name>
<dbReference type="OrthoDB" id="2055370at2"/>
<dbReference type="AlphaFoldDB" id="A0A5N5W6Y5"/>
<dbReference type="PIRSF" id="PIRSF006487">
    <property type="entry name" value="GcvT"/>
    <property type="match status" value="1"/>
</dbReference>
<dbReference type="RefSeq" id="WP_004939244.1">
    <property type="nucleotide sequence ID" value="NZ_JBFADJ010000002.1"/>
</dbReference>
<proteinExistence type="predicted"/>
<evidence type="ECO:0000313" key="3">
    <source>
        <dbReference type="Proteomes" id="UP000327000"/>
    </source>
</evidence>
<comment type="caution">
    <text evidence="2">The sequence shown here is derived from an EMBL/GenBank/DDBJ whole genome shotgun (WGS) entry which is preliminary data.</text>
</comment>
<feature type="domain" description="GCVT N-terminal" evidence="1">
    <location>
        <begin position="30"/>
        <end position="235"/>
    </location>
</feature>
<dbReference type="GO" id="GO:0005829">
    <property type="term" value="C:cytosol"/>
    <property type="evidence" value="ECO:0007669"/>
    <property type="project" value="TreeGrafter"/>
</dbReference>
<evidence type="ECO:0000313" key="2">
    <source>
        <dbReference type="EMBL" id="KAB7843738.1"/>
    </source>
</evidence>
<keyword evidence="3" id="KW-1185">Reference proteome</keyword>